<evidence type="ECO:0000256" key="5">
    <source>
        <dbReference type="ARBA" id="ARBA00023004"/>
    </source>
</evidence>
<dbReference type="InterPro" id="IPR007197">
    <property type="entry name" value="rSAM"/>
</dbReference>
<dbReference type="GO" id="GO:0051539">
    <property type="term" value="F:4 iron, 4 sulfur cluster binding"/>
    <property type="evidence" value="ECO:0007669"/>
    <property type="project" value="UniProtKB-UniRule"/>
</dbReference>
<dbReference type="EMBL" id="FNZK01000003">
    <property type="protein sequence ID" value="SEJ12273.1"/>
    <property type="molecule type" value="Genomic_DNA"/>
</dbReference>
<feature type="binding site" evidence="8">
    <location>
        <begin position="39"/>
        <end position="41"/>
    </location>
    <ligand>
        <name>S-adenosyl-L-methionine</name>
        <dbReference type="ChEBI" id="CHEBI:59789"/>
    </ligand>
</feature>
<comment type="subunit">
    <text evidence="8">Homodimer.</text>
</comment>
<dbReference type="Proteomes" id="UP000199662">
    <property type="component" value="Unassembled WGS sequence"/>
</dbReference>
<proteinExistence type="inferred from homology"/>
<dbReference type="PIRSF" id="PIRSF000370">
    <property type="entry name" value="QueE"/>
    <property type="match status" value="1"/>
</dbReference>
<dbReference type="SFLD" id="SFLDS00029">
    <property type="entry name" value="Radical_SAM"/>
    <property type="match status" value="1"/>
</dbReference>
<reference evidence="10 11" key="1">
    <citation type="submission" date="2016-10" db="EMBL/GenBank/DDBJ databases">
        <authorList>
            <person name="de Groot N.N."/>
        </authorList>
    </citation>
    <scope>NUCLEOTIDE SEQUENCE [LARGE SCALE GENOMIC DNA]</scope>
    <source>
        <strain evidence="10 11">DSM 2179</strain>
    </source>
</reference>
<dbReference type="CDD" id="cd01335">
    <property type="entry name" value="Radical_SAM"/>
    <property type="match status" value="1"/>
</dbReference>
<evidence type="ECO:0000259" key="9">
    <source>
        <dbReference type="PROSITE" id="PS51918"/>
    </source>
</evidence>
<evidence type="ECO:0000313" key="10">
    <source>
        <dbReference type="EMBL" id="SEJ12273.1"/>
    </source>
</evidence>
<keyword evidence="11" id="KW-1185">Reference proteome</keyword>
<dbReference type="AlphaFoldDB" id="A0A1H6W5U2"/>
<evidence type="ECO:0000313" key="11">
    <source>
        <dbReference type="Proteomes" id="UP000199662"/>
    </source>
</evidence>
<dbReference type="PANTHER" id="PTHR42836">
    <property type="entry name" value="7-CARBOXY-7-DEAZAGUANINE SYNTHASE"/>
    <property type="match status" value="1"/>
</dbReference>
<dbReference type="Pfam" id="PF04055">
    <property type="entry name" value="Radical_SAM"/>
    <property type="match status" value="1"/>
</dbReference>
<evidence type="ECO:0000256" key="6">
    <source>
        <dbReference type="ARBA" id="ARBA00023014"/>
    </source>
</evidence>
<dbReference type="PROSITE" id="PS51918">
    <property type="entry name" value="RADICAL_SAM"/>
    <property type="match status" value="1"/>
</dbReference>
<keyword evidence="1 8" id="KW-0004">4Fe-4S</keyword>
<dbReference type="GO" id="GO:1904047">
    <property type="term" value="F:S-adenosyl-L-methionine binding"/>
    <property type="evidence" value="ECO:0007669"/>
    <property type="project" value="UniProtKB-UniRule"/>
</dbReference>
<comment type="similarity">
    <text evidence="8">Belongs to the radical SAM superfamily. 7-carboxy-7-deazaguanine synthase family.</text>
</comment>
<keyword evidence="3 8" id="KW-0479">Metal-binding</keyword>
<organism evidence="10 11">
    <name type="scientific">Propionispira arboris</name>
    <dbReference type="NCBI Taxonomy" id="84035"/>
    <lineage>
        <taxon>Bacteria</taxon>
        <taxon>Bacillati</taxon>
        <taxon>Bacillota</taxon>
        <taxon>Negativicutes</taxon>
        <taxon>Selenomonadales</taxon>
        <taxon>Selenomonadaceae</taxon>
        <taxon>Propionispira</taxon>
    </lineage>
</organism>
<dbReference type="HAMAP" id="MF_00917">
    <property type="entry name" value="QueE"/>
    <property type="match status" value="1"/>
</dbReference>
<evidence type="ECO:0000256" key="3">
    <source>
        <dbReference type="ARBA" id="ARBA00022723"/>
    </source>
</evidence>
<keyword evidence="6 8" id="KW-0411">Iron-sulfur</keyword>
<feature type="binding site" evidence="8">
    <location>
        <begin position="14"/>
        <end position="16"/>
    </location>
    <ligand>
        <name>substrate</name>
    </ligand>
</feature>
<dbReference type="STRING" id="84035.SAMN05660742_103247"/>
<evidence type="ECO:0000256" key="2">
    <source>
        <dbReference type="ARBA" id="ARBA00022691"/>
    </source>
</evidence>
<dbReference type="InterPro" id="IPR024924">
    <property type="entry name" value="7-CO-7-deazaguanine_synth-like"/>
</dbReference>
<dbReference type="GO" id="GO:0000287">
    <property type="term" value="F:magnesium ion binding"/>
    <property type="evidence" value="ECO:0007669"/>
    <property type="project" value="UniProtKB-UniRule"/>
</dbReference>
<comment type="cofactor">
    <cofactor evidence="8">
        <name>[4Fe-4S] cluster</name>
        <dbReference type="ChEBI" id="CHEBI:49883"/>
    </cofactor>
    <text evidence="8">Binds 1 [4Fe-4S] cluster. The cluster is coordinated with 3 cysteines and an exchangeable S-adenosyl-L-methionine.</text>
</comment>
<keyword evidence="2 8" id="KW-0949">S-adenosyl-L-methionine</keyword>
<evidence type="ECO:0000256" key="8">
    <source>
        <dbReference type="HAMAP-Rule" id="MF_00917"/>
    </source>
</evidence>
<dbReference type="Gene3D" id="3.20.20.70">
    <property type="entry name" value="Aldolase class I"/>
    <property type="match status" value="1"/>
</dbReference>
<feature type="binding site" evidence="8">
    <location>
        <position position="93"/>
    </location>
    <ligand>
        <name>substrate</name>
    </ligand>
</feature>
<feature type="binding site" evidence="8">
    <location>
        <position position="95"/>
    </location>
    <ligand>
        <name>S-adenosyl-L-methionine</name>
        <dbReference type="ChEBI" id="CHEBI:59789"/>
    </ligand>
</feature>
<dbReference type="InterPro" id="IPR058240">
    <property type="entry name" value="rSAM_sf"/>
</dbReference>
<comment type="function">
    <text evidence="8">Catalyzes the complex heterocyclic radical-mediated conversion of 6-carboxy-5,6,7,8-tetrahydropterin (CPH4) to 7-carboxy-7-deazaguanine (CDG), a step common to the biosynthetic pathways of all 7-deazapurine-containing compounds.</text>
</comment>
<dbReference type="EC" id="4.3.99.3" evidence="8"/>
<comment type="catalytic activity">
    <reaction evidence="8">
        <text>6-carboxy-5,6,7,8-tetrahydropterin + H(+) = 7-carboxy-7-carbaguanine + NH4(+)</text>
        <dbReference type="Rhea" id="RHEA:27974"/>
        <dbReference type="ChEBI" id="CHEBI:15378"/>
        <dbReference type="ChEBI" id="CHEBI:28938"/>
        <dbReference type="ChEBI" id="CHEBI:61032"/>
        <dbReference type="ChEBI" id="CHEBI:61036"/>
        <dbReference type="EC" id="4.3.99.3"/>
    </reaction>
</comment>
<protein>
    <recommendedName>
        <fullName evidence="8">7-carboxy-7-deazaguanine synthase</fullName>
        <shortName evidence="8">CDG synthase</shortName>
        <ecNumber evidence="8">4.3.99.3</ecNumber>
    </recommendedName>
    <alternativeName>
        <fullName evidence="8">Queuosine biosynthesis protein QueE</fullName>
    </alternativeName>
</protein>
<dbReference type="GO" id="GO:0008616">
    <property type="term" value="P:tRNA queuosine(34) biosynthetic process"/>
    <property type="evidence" value="ECO:0007669"/>
    <property type="project" value="UniProtKB-UniRule"/>
</dbReference>
<feature type="binding site" evidence="8">
    <location>
        <position position="29"/>
    </location>
    <ligand>
        <name>substrate</name>
    </ligand>
</feature>
<name>A0A1H6W5U2_9FIRM</name>
<sequence>MIVQANIVEVFSSIQGEGKYVGYRQVFVRFSGCNLKCKYCDTLVSHAPYKYCMTEKDAGLRQFIQLKNPVPVALLAEHINHLLLTPHHSISFTGGEPLYRADFIHALAAHLDCKLFLETNGTLVGELAKVIDDIAIISMDIKLPSITGKELWNEHRDFLMLARQKELYIKLVVSAETTWEEFHKAIDLIKDIDSSIPFIIQPVTPVNGCNACSADDVLQYQKCALEVLQDVRVIPQTHKMIGQM</sequence>
<evidence type="ECO:0000256" key="4">
    <source>
        <dbReference type="ARBA" id="ARBA00022842"/>
    </source>
</evidence>
<keyword evidence="5 8" id="KW-0408">Iron</keyword>
<feature type="binding site" evidence="8">
    <location>
        <position position="37"/>
    </location>
    <ligand>
        <name>[4Fe-4S] cluster</name>
        <dbReference type="ChEBI" id="CHEBI:49883"/>
        <note>4Fe-4S-S-AdoMet</note>
    </ligand>
</feature>
<keyword evidence="7 8" id="KW-0456">Lyase</keyword>
<accession>A0A1H6W5U2</accession>
<dbReference type="GO" id="GO:0016840">
    <property type="term" value="F:carbon-nitrogen lyase activity"/>
    <property type="evidence" value="ECO:0007669"/>
    <property type="project" value="UniProtKB-UniRule"/>
</dbReference>
<comment type="cofactor">
    <cofactor evidence="8">
        <name>Mg(2+)</name>
        <dbReference type="ChEBI" id="CHEBI:18420"/>
    </cofactor>
</comment>
<keyword evidence="4 8" id="KW-0460">Magnesium</keyword>
<gene>
    <name evidence="8" type="primary">queE</name>
    <name evidence="10" type="ORF">SAMN05660742_103247</name>
</gene>
<dbReference type="PANTHER" id="PTHR42836:SF1">
    <property type="entry name" value="7-CARBOXY-7-DEAZAGUANINE SYNTHASE"/>
    <property type="match status" value="1"/>
</dbReference>
<feature type="binding site" evidence="8">
    <location>
        <position position="33"/>
    </location>
    <ligand>
        <name>[4Fe-4S] cluster</name>
        <dbReference type="ChEBI" id="CHEBI:49883"/>
        <note>4Fe-4S-S-AdoMet</note>
    </ligand>
</feature>
<feature type="binding site" evidence="8">
    <location>
        <position position="40"/>
    </location>
    <ligand>
        <name>[4Fe-4S] cluster</name>
        <dbReference type="ChEBI" id="CHEBI:49883"/>
        <note>4Fe-4S-S-AdoMet</note>
    </ligand>
</feature>
<feature type="binding site" evidence="8">
    <location>
        <position position="42"/>
    </location>
    <ligand>
        <name>Mg(2+)</name>
        <dbReference type="ChEBI" id="CHEBI:18420"/>
    </ligand>
</feature>
<dbReference type="SUPFAM" id="SSF102114">
    <property type="entry name" value="Radical SAM enzymes"/>
    <property type="match status" value="1"/>
</dbReference>
<dbReference type="InterPro" id="IPR013785">
    <property type="entry name" value="Aldolase_TIM"/>
</dbReference>
<feature type="domain" description="Radical SAM core" evidence="9">
    <location>
        <begin position="20"/>
        <end position="244"/>
    </location>
</feature>
<keyword evidence="8" id="KW-0671">Queuosine biosynthesis</keyword>
<dbReference type="UniPathway" id="UPA00391"/>
<comment type="pathway">
    <text evidence="8">Purine metabolism; 7-cyano-7-deazaguanine biosynthesis.</text>
</comment>
<evidence type="ECO:0000256" key="1">
    <source>
        <dbReference type="ARBA" id="ARBA00022485"/>
    </source>
</evidence>
<comment type="caution">
    <text evidence="8">Lacks conserved residue(s) required for the propagation of feature annotation.</text>
</comment>
<evidence type="ECO:0000256" key="7">
    <source>
        <dbReference type="ARBA" id="ARBA00023239"/>
    </source>
</evidence>
<comment type="cofactor">
    <cofactor evidence="8">
        <name>S-adenosyl-L-methionine</name>
        <dbReference type="ChEBI" id="CHEBI:59789"/>
    </cofactor>
    <text evidence="8">Binds 1 S-adenosyl-L-methionine per subunit.</text>
</comment>